<dbReference type="PROSITE" id="PS51354">
    <property type="entry name" value="GLUTAREDOXIN_2"/>
    <property type="match status" value="1"/>
</dbReference>
<dbReference type="eggNOG" id="COG0695">
    <property type="taxonomic scope" value="Bacteria"/>
</dbReference>
<dbReference type="STRING" id="517418.Ctha_0462"/>
<gene>
    <name evidence="1" type="ordered locus">Ctha_0462</name>
</gene>
<keyword evidence="2" id="KW-1185">Reference proteome</keyword>
<dbReference type="RefSeq" id="WP_012499017.1">
    <property type="nucleotide sequence ID" value="NC_011026.1"/>
</dbReference>
<protein>
    <submittedName>
        <fullName evidence="1">Glutaredoxin 2</fullName>
    </submittedName>
</protein>
<dbReference type="KEGG" id="cts:Ctha_0462"/>
<dbReference type="Proteomes" id="UP000001208">
    <property type="component" value="Chromosome"/>
</dbReference>
<organism evidence="1 2">
    <name type="scientific">Chloroherpeton thalassium (strain ATCC 35110 / GB-78)</name>
    <dbReference type="NCBI Taxonomy" id="517418"/>
    <lineage>
        <taxon>Bacteria</taxon>
        <taxon>Pseudomonadati</taxon>
        <taxon>Chlorobiota</taxon>
        <taxon>Chlorobiia</taxon>
        <taxon>Chlorobiales</taxon>
        <taxon>Chloroherpetonaceae</taxon>
        <taxon>Chloroherpeton</taxon>
    </lineage>
</organism>
<dbReference type="PANTHER" id="PTHR33558:SF1">
    <property type="entry name" value="GLUTAREDOXIN-LIKE PROTEIN C5ORF63 HOMOLOG"/>
    <property type="match status" value="1"/>
</dbReference>
<dbReference type="InterPro" id="IPR008554">
    <property type="entry name" value="Glutaredoxin-like"/>
</dbReference>
<dbReference type="Gene3D" id="3.40.30.10">
    <property type="entry name" value="Glutaredoxin"/>
    <property type="match status" value="1"/>
</dbReference>
<proteinExistence type="predicted"/>
<name>B3QUM7_CHLT3</name>
<sequence length="81" mass="9576">MLLVELYSKKGCCLCDEAKKVLLKVKHEIPFEFRETKIQEDEDLLHEYGTKIPVVFINGRLAFKYHVYELELKELLLSEMS</sequence>
<dbReference type="Pfam" id="PF05768">
    <property type="entry name" value="Glrx-like"/>
    <property type="match status" value="1"/>
</dbReference>
<evidence type="ECO:0000313" key="1">
    <source>
        <dbReference type="EMBL" id="ACF12933.1"/>
    </source>
</evidence>
<dbReference type="SUPFAM" id="SSF52833">
    <property type="entry name" value="Thioredoxin-like"/>
    <property type="match status" value="1"/>
</dbReference>
<dbReference type="PANTHER" id="PTHR33558">
    <property type="entry name" value="GLUTAREDOXIN-LIKE PROTEIN C5ORF63 HOMOLOG"/>
    <property type="match status" value="1"/>
</dbReference>
<dbReference type="HOGENOM" id="CLU_125054_2_0_10"/>
<evidence type="ECO:0000313" key="2">
    <source>
        <dbReference type="Proteomes" id="UP000001208"/>
    </source>
</evidence>
<dbReference type="AlphaFoldDB" id="B3QUM7"/>
<dbReference type="OrthoDB" id="32865at2"/>
<dbReference type="InterPro" id="IPR052565">
    <property type="entry name" value="Glutaredoxin-like_YDR286C"/>
</dbReference>
<accession>B3QUM7</accession>
<dbReference type="InterPro" id="IPR036249">
    <property type="entry name" value="Thioredoxin-like_sf"/>
</dbReference>
<reference evidence="1 2" key="1">
    <citation type="submission" date="2008-06" db="EMBL/GenBank/DDBJ databases">
        <title>Complete sequence of Chloroherpeton thalassium ATCC 35110.</title>
        <authorList>
            <consortium name="US DOE Joint Genome Institute"/>
            <person name="Lucas S."/>
            <person name="Copeland A."/>
            <person name="Lapidus A."/>
            <person name="Glavina del Rio T."/>
            <person name="Dalin E."/>
            <person name="Tice H."/>
            <person name="Bruce D."/>
            <person name="Goodwin L."/>
            <person name="Pitluck S."/>
            <person name="Schmutz J."/>
            <person name="Larimer F."/>
            <person name="Land M."/>
            <person name="Hauser L."/>
            <person name="Kyrpides N."/>
            <person name="Mikhailova N."/>
            <person name="Liu Z."/>
            <person name="Li T."/>
            <person name="Zhao F."/>
            <person name="Overmann J."/>
            <person name="Bryant D.A."/>
            <person name="Richardson P."/>
        </authorList>
    </citation>
    <scope>NUCLEOTIDE SEQUENCE [LARGE SCALE GENOMIC DNA]</scope>
    <source>
        <strain evidence="2">ATCC 35110 / GB-78</strain>
    </source>
</reference>
<dbReference type="EMBL" id="CP001100">
    <property type="protein sequence ID" value="ACF12933.1"/>
    <property type="molecule type" value="Genomic_DNA"/>
</dbReference>